<feature type="region of interest" description="Disordered" evidence="1">
    <location>
        <begin position="64"/>
        <end position="137"/>
    </location>
</feature>
<feature type="compositionally biased region" description="Polar residues" evidence="1">
    <location>
        <begin position="68"/>
        <end position="81"/>
    </location>
</feature>
<reference evidence="2 3" key="1">
    <citation type="journal article" date="2015" name="Stand. Genomic Sci.">
        <title>Genomic Encyclopedia of Bacterial and Archaeal Type Strains, Phase III: the genomes of soil and plant-associated and newly described type strains.</title>
        <authorList>
            <person name="Whitman W.B."/>
            <person name="Woyke T."/>
            <person name="Klenk H.P."/>
            <person name="Zhou Y."/>
            <person name="Lilburn T.G."/>
            <person name="Beck B.J."/>
            <person name="De Vos P."/>
            <person name="Vandamme P."/>
            <person name="Eisen J.A."/>
            <person name="Garrity G."/>
            <person name="Hugenholtz P."/>
            <person name="Kyrpides N.C."/>
        </authorList>
    </citation>
    <scope>NUCLEOTIDE SEQUENCE [LARGE SCALE GENOMIC DNA]</scope>
    <source>
        <strain evidence="2 3">CGMCC 1.10948</strain>
    </source>
</reference>
<feature type="compositionally biased region" description="Polar residues" evidence="1">
    <location>
        <begin position="176"/>
        <end position="187"/>
    </location>
</feature>
<feature type="compositionally biased region" description="Basic and acidic residues" evidence="1">
    <location>
        <begin position="82"/>
        <end position="94"/>
    </location>
</feature>
<organism evidence="2 3">
    <name type="scientific">Bradyrhizobium huanghuaihaiense</name>
    <dbReference type="NCBI Taxonomy" id="990078"/>
    <lineage>
        <taxon>Bacteria</taxon>
        <taxon>Pseudomonadati</taxon>
        <taxon>Pseudomonadota</taxon>
        <taxon>Alphaproteobacteria</taxon>
        <taxon>Hyphomicrobiales</taxon>
        <taxon>Nitrobacteraceae</taxon>
        <taxon>Bradyrhizobium</taxon>
    </lineage>
</organism>
<dbReference type="Proteomes" id="UP000316291">
    <property type="component" value="Unassembled WGS sequence"/>
</dbReference>
<comment type="caution">
    <text evidence="2">The sequence shown here is derived from an EMBL/GenBank/DDBJ whole genome shotgun (WGS) entry which is preliminary data.</text>
</comment>
<feature type="compositionally biased region" description="Low complexity" evidence="1">
    <location>
        <begin position="105"/>
        <end position="118"/>
    </location>
</feature>
<evidence type="ECO:0000256" key="1">
    <source>
        <dbReference type="SAM" id="MobiDB-lite"/>
    </source>
</evidence>
<keyword evidence="3" id="KW-1185">Reference proteome</keyword>
<accession>A0A562RQP7</accession>
<name>A0A562RQP7_9BRAD</name>
<protein>
    <submittedName>
        <fullName evidence="2">Uncharacterized protein</fullName>
    </submittedName>
</protein>
<dbReference type="AlphaFoldDB" id="A0A562RQP7"/>
<dbReference type="EMBL" id="VLLA01000006">
    <property type="protein sequence ID" value="TWI71411.1"/>
    <property type="molecule type" value="Genomic_DNA"/>
</dbReference>
<evidence type="ECO:0000313" key="3">
    <source>
        <dbReference type="Proteomes" id="UP000316291"/>
    </source>
</evidence>
<sequence>MQPGAWRNDLDAIIFAVAHGINLHASARTARSRRLREKSSLGYCAKCLVRQTDTALSSAAITFPSVGVNPSGQHNNENQISDDGRVLRGRDGTRVQHSRPRGRFRSGPGPRSGSSPSSARHSYGNADQASRDHLQREPLVRPLFRDLSERGQSVRLDPLRAEAAYAEGEQPRHGQSAGQQPQHQSGQWHWRDRPVPPRPHPGQHPLAEPFLYARAAGRGQRQTCSRNSPAAAPLAAPAHSARTGR</sequence>
<feature type="region of interest" description="Disordered" evidence="1">
    <location>
        <begin position="166"/>
        <end position="245"/>
    </location>
</feature>
<evidence type="ECO:0000313" key="2">
    <source>
        <dbReference type="EMBL" id="TWI71411.1"/>
    </source>
</evidence>
<gene>
    <name evidence="2" type="ORF">IQ16_03031</name>
</gene>
<proteinExistence type="predicted"/>
<feature type="compositionally biased region" description="Low complexity" evidence="1">
    <location>
        <begin position="229"/>
        <end position="238"/>
    </location>
</feature>